<reference evidence="2" key="2">
    <citation type="submission" date="2013-04" db="UniProtKB">
        <authorList>
            <consortium name="EnsemblPlants"/>
        </authorList>
    </citation>
    <scope>IDENTIFICATION</scope>
</reference>
<dbReference type="HOGENOM" id="CLU_569091_0_0_1"/>
<dbReference type="Gramene" id="OB04G21790.1">
    <property type="protein sequence ID" value="OB04G21790.1"/>
    <property type="gene ID" value="OB04G21790"/>
</dbReference>
<feature type="compositionally biased region" description="Low complexity" evidence="1">
    <location>
        <begin position="201"/>
        <end position="214"/>
    </location>
</feature>
<feature type="region of interest" description="Disordered" evidence="1">
    <location>
        <begin position="1"/>
        <end position="25"/>
    </location>
</feature>
<proteinExistence type="predicted"/>
<protein>
    <submittedName>
        <fullName evidence="2">Uncharacterized protein</fullName>
    </submittedName>
</protein>
<feature type="compositionally biased region" description="Polar residues" evidence="1">
    <location>
        <begin position="125"/>
        <end position="135"/>
    </location>
</feature>
<name>J3LYF4_ORYBR</name>
<feature type="region of interest" description="Disordered" evidence="1">
    <location>
        <begin position="408"/>
        <end position="433"/>
    </location>
</feature>
<evidence type="ECO:0000313" key="3">
    <source>
        <dbReference type="Proteomes" id="UP000006038"/>
    </source>
</evidence>
<evidence type="ECO:0000313" key="2">
    <source>
        <dbReference type="EnsemblPlants" id="OB04G21790.1"/>
    </source>
</evidence>
<dbReference type="Proteomes" id="UP000006038">
    <property type="component" value="Chromosome 4"/>
</dbReference>
<accession>J3LYF4</accession>
<feature type="region of interest" description="Disordered" evidence="1">
    <location>
        <begin position="113"/>
        <end position="141"/>
    </location>
</feature>
<dbReference type="eggNOG" id="ENOG502SFAP">
    <property type="taxonomic scope" value="Eukaryota"/>
</dbReference>
<feature type="compositionally biased region" description="Polar residues" evidence="1">
    <location>
        <begin position="176"/>
        <end position="188"/>
    </location>
</feature>
<feature type="region of interest" description="Disordered" evidence="1">
    <location>
        <begin position="358"/>
        <end position="380"/>
    </location>
</feature>
<evidence type="ECO:0000256" key="1">
    <source>
        <dbReference type="SAM" id="MobiDB-lite"/>
    </source>
</evidence>
<sequence>MRASRLACARPPGRVKRRPTSFHSSARRRISLPLSPPIASRILDSTASRRTSSSISMATPHSVQLYRRFVCCSAKKGQHSIGTPPQRLSIVEFQPECVRNTPTASCRSTASCGHQLARRPRPWTASRNSGGSTAESPLMRSGRMIHRKSWPLLASPHANSTSSSLVITVTLPKLTNTTDRGALPSSQPKQEESSFHRLEPSASSGPPSGTTCSARNASGPMVWMVTAGGRMARTASSASCSSSSKVLRMRASASAIRSVTWSAKWNMNSSGSVERKNDGKSLSRKCLLIPGAQSTVVSKNPFVSCSSACITWKDALVEEGAVMAVAHVAAGAGSPEERARHAELPGGVEREAHDVVADDASDARRRPGGGVGVEVGEEAGEVREARLPGGAAERRHVLRRVGVGRRKAVGDGGEAEPREAVQRGGAPGAEEPAMVELGVDEGDVEAPAVEDLGQLQHRRDVALRRERQAHGVRLVAVGRD</sequence>
<keyword evidence="3" id="KW-1185">Reference proteome</keyword>
<feature type="compositionally biased region" description="Basic and acidic residues" evidence="1">
    <location>
        <begin position="189"/>
        <end position="199"/>
    </location>
</feature>
<organism evidence="2">
    <name type="scientific">Oryza brachyantha</name>
    <name type="common">malo sina</name>
    <dbReference type="NCBI Taxonomy" id="4533"/>
    <lineage>
        <taxon>Eukaryota</taxon>
        <taxon>Viridiplantae</taxon>
        <taxon>Streptophyta</taxon>
        <taxon>Embryophyta</taxon>
        <taxon>Tracheophyta</taxon>
        <taxon>Spermatophyta</taxon>
        <taxon>Magnoliopsida</taxon>
        <taxon>Liliopsida</taxon>
        <taxon>Poales</taxon>
        <taxon>Poaceae</taxon>
        <taxon>BOP clade</taxon>
        <taxon>Oryzoideae</taxon>
        <taxon>Oryzeae</taxon>
        <taxon>Oryzinae</taxon>
        <taxon>Oryza</taxon>
    </lineage>
</organism>
<dbReference type="AlphaFoldDB" id="J3LYF4"/>
<feature type="compositionally biased region" description="Basic residues" evidence="1">
    <location>
        <begin position="13"/>
        <end position="25"/>
    </location>
</feature>
<dbReference type="EnsemblPlants" id="OB04G21790.1">
    <property type="protein sequence ID" value="OB04G21790.1"/>
    <property type="gene ID" value="OB04G21790"/>
</dbReference>
<reference evidence="2" key="1">
    <citation type="journal article" date="2013" name="Nat. Commun.">
        <title>Whole-genome sequencing of Oryza brachyantha reveals mechanisms underlying Oryza genome evolution.</title>
        <authorList>
            <person name="Chen J."/>
            <person name="Huang Q."/>
            <person name="Gao D."/>
            <person name="Wang J."/>
            <person name="Lang Y."/>
            <person name="Liu T."/>
            <person name="Li B."/>
            <person name="Bai Z."/>
            <person name="Luis Goicoechea J."/>
            <person name="Liang C."/>
            <person name="Chen C."/>
            <person name="Zhang W."/>
            <person name="Sun S."/>
            <person name="Liao Y."/>
            <person name="Zhang X."/>
            <person name="Yang L."/>
            <person name="Song C."/>
            <person name="Wang M."/>
            <person name="Shi J."/>
            <person name="Liu G."/>
            <person name="Liu J."/>
            <person name="Zhou H."/>
            <person name="Zhou W."/>
            <person name="Yu Q."/>
            <person name="An N."/>
            <person name="Chen Y."/>
            <person name="Cai Q."/>
            <person name="Wang B."/>
            <person name="Liu B."/>
            <person name="Min J."/>
            <person name="Huang Y."/>
            <person name="Wu H."/>
            <person name="Li Z."/>
            <person name="Zhang Y."/>
            <person name="Yin Y."/>
            <person name="Song W."/>
            <person name="Jiang J."/>
            <person name="Jackson S.A."/>
            <person name="Wing R.A."/>
            <person name="Wang J."/>
            <person name="Chen M."/>
        </authorList>
    </citation>
    <scope>NUCLEOTIDE SEQUENCE [LARGE SCALE GENOMIC DNA]</scope>
    <source>
        <strain evidence="2">cv. IRGC 101232</strain>
    </source>
</reference>
<feature type="region of interest" description="Disordered" evidence="1">
    <location>
        <begin position="176"/>
        <end position="217"/>
    </location>
</feature>